<dbReference type="CDD" id="cd11531">
    <property type="entry name" value="NTP-PPase_BsYpjD"/>
    <property type="match status" value="1"/>
</dbReference>
<dbReference type="SUPFAM" id="SSF101386">
    <property type="entry name" value="all-alpha NTP pyrophosphatases"/>
    <property type="match status" value="1"/>
</dbReference>
<name>A0A832WKU4_PYRHR</name>
<comment type="caution">
    <text evidence="2">The sequence shown here is derived from an EMBL/GenBank/DDBJ whole genome shotgun (WGS) entry which is preliminary data.</text>
</comment>
<dbReference type="PANTHER" id="PTHR42692">
    <property type="entry name" value="NUCLEOTIDE PYROPHOSPHOHYDROLASE"/>
    <property type="match status" value="1"/>
</dbReference>
<dbReference type="Pfam" id="PF03819">
    <property type="entry name" value="MazG"/>
    <property type="match status" value="1"/>
</dbReference>
<feature type="domain" description="NTP pyrophosphohydrolase MazG-like" evidence="1">
    <location>
        <begin position="20"/>
        <end position="91"/>
    </location>
</feature>
<dbReference type="InterPro" id="IPR047046">
    <property type="entry name" value="YpjD/YvdC"/>
</dbReference>
<dbReference type="GO" id="GO:0016787">
    <property type="term" value="F:hydrolase activity"/>
    <property type="evidence" value="ECO:0007669"/>
    <property type="project" value="UniProtKB-KW"/>
</dbReference>
<evidence type="ECO:0000259" key="1">
    <source>
        <dbReference type="Pfam" id="PF03819"/>
    </source>
</evidence>
<dbReference type="Gene3D" id="1.10.287.1080">
    <property type="entry name" value="MazG-like"/>
    <property type="match status" value="1"/>
</dbReference>
<dbReference type="PIRSF" id="PIRSF029904">
    <property type="entry name" value="UCP029904_pph"/>
    <property type="match status" value="1"/>
</dbReference>
<keyword evidence="2" id="KW-0378">Hydrolase</keyword>
<protein>
    <submittedName>
        <fullName evidence="2">Nucleotide pyrophosphohydrolase</fullName>
    </submittedName>
</protein>
<dbReference type="AlphaFoldDB" id="A0A832WKU4"/>
<organism evidence="2 3">
    <name type="scientific">Pyrococcus horikoshii</name>
    <dbReference type="NCBI Taxonomy" id="53953"/>
    <lineage>
        <taxon>Archaea</taxon>
        <taxon>Methanobacteriati</taxon>
        <taxon>Methanobacteriota</taxon>
        <taxon>Thermococci</taxon>
        <taxon>Thermococcales</taxon>
        <taxon>Thermococcaceae</taxon>
        <taxon>Pyrococcus</taxon>
    </lineage>
</organism>
<reference evidence="2" key="1">
    <citation type="journal article" date="2020" name="bioRxiv">
        <title>A rank-normalized archaeal taxonomy based on genome phylogeny resolves widespread incomplete and uneven classifications.</title>
        <authorList>
            <person name="Rinke C."/>
            <person name="Chuvochina M."/>
            <person name="Mussig A.J."/>
            <person name="Chaumeil P.-A."/>
            <person name="Waite D.W."/>
            <person name="Whitman W.B."/>
            <person name="Parks D.H."/>
            <person name="Hugenholtz P."/>
        </authorList>
    </citation>
    <scope>NUCLEOTIDE SEQUENCE</scope>
    <source>
        <strain evidence="2">UBA8834</strain>
    </source>
</reference>
<dbReference type="EMBL" id="DUJN01000007">
    <property type="protein sequence ID" value="HII61579.1"/>
    <property type="molecule type" value="Genomic_DNA"/>
</dbReference>
<dbReference type="Proteomes" id="UP000617544">
    <property type="component" value="Unassembled WGS sequence"/>
</dbReference>
<dbReference type="PANTHER" id="PTHR42692:SF1">
    <property type="entry name" value="NUCLEOTIDE PYROPHOSPHOHYDROLASE"/>
    <property type="match status" value="1"/>
</dbReference>
<dbReference type="GeneID" id="1443960"/>
<dbReference type="InterPro" id="IPR004518">
    <property type="entry name" value="MazG-like_dom"/>
</dbReference>
<gene>
    <name evidence="2" type="ORF">HA331_07550</name>
</gene>
<sequence length="92" mass="10540">MKELQRRVDELIRKMGGYWTPSQMLTALVEEVGELADVILSFEGVKGVKDHDKLKEELGDVLFALICIANYFEVDMEDALMETIKKYSARDL</sequence>
<dbReference type="InterPro" id="IPR012359">
    <property type="entry name" value="MazG-related_YpjD"/>
</dbReference>
<accession>A0A832WKU4</accession>
<dbReference type="RefSeq" id="WP_048053020.1">
    <property type="nucleotide sequence ID" value="NZ_DUJN01000007.1"/>
</dbReference>
<proteinExistence type="predicted"/>
<evidence type="ECO:0000313" key="3">
    <source>
        <dbReference type="Proteomes" id="UP000617544"/>
    </source>
</evidence>
<evidence type="ECO:0000313" key="2">
    <source>
        <dbReference type="EMBL" id="HII61579.1"/>
    </source>
</evidence>